<keyword evidence="19" id="KW-1185">Reference proteome</keyword>
<keyword evidence="10" id="KW-0539">Nucleus</keyword>
<evidence type="ECO:0000313" key="18">
    <source>
        <dbReference type="EMBL" id="KAI1240780.1"/>
    </source>
</evidence>
<dbReference type="PANTHER" id="PTHR12907:SF4">
    <property type="entry name" value="EGL NINE HOMOLOG 1"/>
    <property type="match status" value="1"/>
</dbReference>
<dbReference type="InterPro" id="IPR006620">
    <property type="entry name" value="Pro_4_hyd_alph"/>
</dbReference>
<dbReference type="InterPro" id="IPR002893">
    <property type="entry name" value="Znf_MYND"/>
</dbReference>
<proteinExistence type="predicted"/>
<reference evidence="18" key="3">
    <citation type="submission" date="2022-01" db="EMBL/GenBank/DDBJ databases">
        <authorList>
            <person name="Rubenstein D.R."/>
        </authorList>
    </citation>
    <scope>NUCLEOTIDE SEQUENCE</scope>
    <source>
        <strain evidence="18">SS15</strain>
        <tissue evidence="18">Liver</tissue>
    </source>
</reference>
<dbReference type="GO" id="GO:0031418">
    <property type="term" value="F:L-ascorbic acid binding"/>
    <property type="evidence" value="ECO:0007669"/>
    <property type="project" value="UniProtKB-KW"/>
</dbReference>
<keyword evidence="7" id="KW-0223">Dioxygenase</keyword>
<dbReference type="FunFam" id="2.60.120.620:FF:000005">
    <property type="entry name" value="Egl nine homolog 1"/>
    <property type="match status" value="1"/>
</dbReference>
<dbReference type="Gene3D" id="2.60.120.620">
    <property type="entry name" value="q2cbj1_9rhob like domain"/>
    <property type="match status" value="1"/>
</dbReference>
<dbReference type="GO" id="GO:0005737">
    <property type="term" value="C:cytoplasm"/>
    <property type="evidence" value="ECO:0007669"/>
    <property type="project" value="TreeGrafter"/>
</dbReference>
<keyword evidence="3" id="KW-0479">Metal-binding</keyword>
<dbReference type="Proteomes" id="UP000618051">
    <property type="component" value="Unassembled WGS sequence"/>
</dbReference>
<dbReference type="OrthoDB" id="5952526at2759"/>
<dbReference type="InterPro" id="IPR044862">
    <property type="entry name" value="Pro_4_hyd_alph_FE2OG_OXY"/>
</dbReference>
<evidence type="ECO:0000313" key="19">
    <source>
        <dbReference type="Proteomes" id="UP000618051"/>
    </source>
</evidence>
<evidence type="ECO:0000313" key="17">
    <source>
        <dbReference type="EMBL" id="KAG0123222.1"/>
    </source>
</evidence>
<protein>
    <recommendedName>
        <fullName evidence="11">hypoxia-inducible factor-proline dioxygenase</fullName>
        <ecNumber evidence="11">1.14.11.29</ecNumber>
    </recommendedName>
</protein>
<dbReference type="SMART" id="SM00702">
    <property type="entry name" value="P4Hc"/>
    <property type="match status" value="1"/>
</dbReference>
<keyword evidence="5" id="KW-0862">Zinc</keyword>
<dbReference type="PROSITE" id="PS51471">
    <property type="entry name" value="FE2OG_OXY"/>
    <property type="match status" value="1"/>
</dbReference>
<evidence type="ECO:0000256" key="7">
    <source>
        <dbReference type="ARBA" id="ARBA00022964"/>
    </source>
</evidence>
<evidence type="ECO:0000256" key="9">
    <source>
        <dbReference type="ARBA" id="ARBA00023004"/>
    </source>
</evidence>
<keyword evidence="8" id="KW-0560">Oxidoreductase</keyword>
<dbReference type="EMBL" id="JADDUC010000030">
    <property type="protein sequence ID" value="KAG0123222.1"/>
    <property type="molecule type" value="Genomic_DNA"/>
</dbReference>
<evidence type="ECO:0000256" key="3">
    <source>
        <dbReference type="ARBA" id="ARBA00022723"/>
    </source>
</evidence>
<evidence type="ECO:0000259" key="16">
    <source>
        <dbReference type="PROSITE" id="PS51471"/>
    </source>
</evidence>
<dbReference type="GO" id="GO:0008198">
    <property type="term" value="F:ferrous iron binding"/>
    <property type="evidence" value="ECO:0007669"/>
    <property type="project" value="TreeGrafter"/>
</dbReference>
<dbReference type="GO" id="GO:0160082">
    <property type="term" value="F:hypoxia-inducible factor-proline dioxygenase activity"/>
    <property type="evidence" value="ECO:0007669"/>
    <property type="project" value="UniProtKB-EC"/>
</dbReference>
<keyword evidence="9" id="KW-0408">Iron</keyword>
<feature type="compositionally biased region" description="Low complexity" evidence="14">
    <location>
        <begin position="60"/>
        <end position="75"/>
    </location>
</feature>
<comment type="caution">
    <text evidence="17">The sequence shown here is derived from an EMBL/GenBank/DDBJ whole genome shotgun (WGS) entry which is preliminary data.</text>
</comment>
<organism evidence="17">
    <name type="scientific">Lamprotornis superbus</name>
    <dbReference type="NCBI Taxonomy" id="245042"/>
    <lineage>
        <taxon>Eukaryota</taxon>
        <taxon>Metazoa</taxon>
        <taxon>Chordata</taxon>
        <taxon>Craniata</taxon>
        <taxon>Vertebrata</taxon>
        <taxon>Euteleostomi</taxon>
        <taxon>Archelosauria</taxon>
        <taxon>Archosauria</taxon>
        <taxon>Dinosauria</taxon>
        <taxon>Saurischia</taxon>
        <taxon>Theropoda</taxon>
        <taxon>Coelurosauria</taxon>
        <taxon>Aves</taxon>
        <taxon>Neognathae</taxon>
        <taxon>Neoaves</taxon>
        <taxon>Telluraves</taxon>
        <taxon>Australaves</taxon>
        <taxon>Passeriformes</taxon>
        <taxon>Sturnidae</taxon>
        <taxon>Lamprotornis</taxon>
    </lineage>
</organism>
<reference evidence="17" key="1">
    <citation type="submission" date="2020-10" db="EMBL/GenBank/DDBJ databases">
        <title>Feather gene expression reveals the developmental basis of iridescence in African starlings.</title>
        <authorList>
            <person name="Rubenstein D.R."/>
        </authorList>
    </citation>
    <scope>NUCLEOTIDE SEQUENCE</scope>
    <source>
        <strain evidence="17">SS15</strain>
        <tissue evidence="17">Liver</tissue>
    </source>
</reference>
<sequence length="1170" mass="130134">MENLLRCGRCRSSFYCSKEHQRQDWKKHKLICRGGGAAAAGAAGGATEPRGGHPPPPPAGGEAEAPAAAQSPSPSGEAVLLYRDKSNLYPGGVQAGPGGAALRPNGQTKSLVPQRLALEYIVPCMNKHGICVVDDFLGKELGGLVAEEVRALHHTGRFTDGQLVSQKSDSSKDIRGDKITWVEGKEPGCQTIRLLMNSMDDLIRHCNGKLGNYKINGRTKAMVACYPGNGTGYVRHVDNPNGDGRCVTCIYYLNKDWDAKVSGGILRIFPEGKAQFADIEPKFDRLLFFWSDRRNPHEVQPAFATRYAITVWYFDADERARAKFKNEQKSGVLQVHTHRNTALSRALKPMMLEMCASHFQLRLPFIAGAPQLQQGRLSHCLVAHAWQGTVDFPGSQPAWPPQEACLSLSRPSCHKCATLQLLESALLDQSLDLLPLHSFNCCLFKGRAEKWLEGLKPEGKVKKEMGHHRIKKNRQDTFTVSASANLAKECKSSLLSETVHFMSVEYSVLSITKQVLVLKLFFKLSYDLYTAYNYLGVVTIFLMISSLKSKTLFRLSEEKQLSGCASDITLAFVKPPACACLSSASSELPGSSGDSSEWKDHISIRLVSMARLKSAISVHAECFEEGENAKRQEQTQKKTVDASHSSFSSWMCVPNKHIFISEGEMFITLLELGVCFLVCIPKFAGHASYQSVRGVKHRDGLTTYQDHTRASCVIQGTRFRAVSELNTHYFFKILYYTLKYFKMLETGSKILPLNILNIQHSLWVCLSVSECFARVEPVPLLGALENIFGHQGEYFLGENVIVDAANVCQRAVVELGEDSAIRLGRAELPCTCPCVMAPAQLLPEVPQSLMHVTEDLSLIPMVCVVAVMRVAQAKPCRERKKHTSGNQRMVRDGVSTSRLYQGKVQAGLLLVHVSPECSVGEIRTCNPAQVREKEITIPYVLECKTDECWLSVKEQLLETSGFTAAFTMSGSHKHALMTKPSLAFDFVLDYYLVTFIMLAQRQAAQPVPNEQYFSARERFRKLTWKTHVPGTHNFSWHNGFSTQLTGLLTKNLASFQKKQNKDWQMHPELLESAPNKFVLVTKNIWTKISLEKKKENHKIPLLVDLKCGGFAVWVFCLDFSENFSGSFTFVNVPPHEYCNQQSIRAGETPAASNCICCRTADCTSKIPGFV</sequence>
<evidence type="ECO:0000256" key="11">
    <source>
        <dbReference type="ARBA" id="ARBA00039004"/>
    </source>
</evidence>
<evidence type="ECO:0000259" key="15">
    <source>
        <dbReference type="PROSITE" id="PS50865"/>
    </source>
</evidence>
<dbReference type="GO" id="GO:0005634">
    <property type="term" value="C:nucleus"/>
    <property type="evidence" value="ECO:0007669"/>
    <property type="project" value="UniProtKB-SubCell"/>
</dbReference>
<evidence type="ECO:0000256" key="12">
    <source>
        <dbReference type="ARBA" id="ARBA00049134"/>
    </source>
</evidence>
<feature type="domain" description="Fe2OG dioxygenase" evidence="16">
    <location>
        <begin position="214"/>
        <end position="315"/>
    </location>
</feature>
<name>A0A835NW84_9PASS</name>
<evidence type="ECO:0000256" key="13">
    <source>
        <dbReference type="PROSITE-ProRule" id="PRU00134"/>
    </source>
</evidence>
<keyword evidence="4 13" id="KW-0863">Zinc-finger</keyword>
<evidence type="ECO:0000256" key="14">
    <source>
        <dbReference type="SAM" id="MobiDB-lite"/>
    </source>
</evidence>
<gene>
    <name evidence="18" type="ORF">IHE44_0009223</name>
    <name evidence="17" type="ORF">IHE44_007675</name>
</gene>
<dbReference type="SUPFAM" id="SSF144232">
    <property type="entry name" value="HIT/MYND zinc finger-like"/>
    <property type="match status" value="1"/>
</dbReference>
<evidence type="ECO:0000256" key="10">
    <source>
        <dbReference type="ARBA" id="ARBA00023242"/>
    </source>
</evidence>
<dbReference type="InterPro" id="IPR051559">
    <property type="entry name" value="HIF_prolyl_hydroxylases"/>
</dbReference>
<comment type="catalytic activity">
    <reaction evidence="12">
        <text>L-prolyl-[hypoxia-inducible factor alpha subunit] + 2-oxoglutarate + O2 = trans-4-hydroxy-L-prolyl-[hypoxia-inducible factor alpha subunit] + succinate + CO2</text>
        <dbReference type="Rhea" id="RHEA:48400"/>
        <dbReference type="Rhea" id="RHEA-COMP:12093"/>
        <dbReference type="Rhea" id="RHEA-COMP:12094"/>
        <dbReference type="ChEBI" id="CHEBI:15379"/>
        <dbReference type="ChEBI" id="CHEBI:16526"/>
        <dbReference type="ChEBI" id="CHEBI:16810"/>
        <dbReference type="ChEBI" id="CHEBI:30031"/>
        <dbReference type="ChEBI" id="CHEBI:50342"/>
        <dbReference type="ChEBI" id="CHEBI:61965"/>
        <dbReference type="EC" id="1.14.11.29"/>
    </reaction>
</comment>
<evidence type="ECO:0000256" key="8">
    <source>
        <dbReference type="ARBA" id="ARBA00023002"/>
    </source>
</evidence>
<dbReference type="Pfam" id="PF01753">
    <property type="entry name" value="zf-MYND"/>
    <property type="match status" value="1"/>
</dbReference>
<dbReference type="EMBL" id="JADDUC020000003">
    <property type="protein sequence ID" value="KAI1240780.1"/>
    <property type="molecule type" value="Genomic_DNA"/>
</dbReference>
<accession>A0A835NW84</accession>
<dbReference type="Pfam" id="PF13640">
    <property type="entry name" value="2OG-FeII_Oxy_3"/>
    <property type="match status" value="1"/>
</dbReference>
<evidence type="ECO:0000256" key="5">
    <source>
        <dbReference type="ARBA" id="ARBA00022833"/>
    </source>
</evidence>
<dbReference type="PROSITE" id="PS50865">
    <property type="entry name" value="ZF_MYND_2"/>
    <property type="match status" value="1"/>
</dbReference>
<dbReference type="GO" id="GO:0008270">
    <property type="term" value="F:zinc ion binding"/>
    <property type="evidence" value="ECO:0007669"/>
    <property type="project" value="UniProtKB-KW"/>
</dbReference>
<evidence type="ECO:0000256" key="4">
    <source>
        <dbReference type="ARBA" id="ARBA00022771"/>
    </source>
</evidence>
<dbReference type="Gene3D" id="6.10.140.2220">
    <property type="match status" value="1"/>
</dbReference>
<keyword evidence="6" id="KW-0847">Vitamin C</keyword>
<reference evidence="18 19" key="2">
    <citation type="journal article" date="2021" name="J. Hered.">
        <title>Feather Gene Expression Elucidates the Developmental Basis of Plumage Iridescence in African Starlings.</title>
        <authorList>
            <person name="Rubenstein D.R."/>
            <person name="Corvelo A."/>
            <person name="MacManes M.D."/>
            <person name="Maia R."/>
            <person name="Narzisi G."/>
            <person name="Rousaki A."/>
            <person name="Vandenabeele P."/>
            <person name="Shawkey M.D."/>
            <person name="Solomon J."/>
        </authorList>
    </citation>
    <scope>NUCLEOTIDE SEQUENCE [LARGE SCALE GENOMIC DNA]</scope>
    <source>
        <strain evidence="18">SS15</strain>
    </source>
</reference>
<feature type="region of interest" description="Disordered" evidence="14">
    <location>
        <begin position="41"/>
        <end position="75"/>
    </location>
</feature>
<evidence type="ECO:0000256" key="2">
    <source>
        <dbReference type="ARBA" id="ARBA00004123"/>
    </source>
</evidence>
<comment type="subcellular location">
    <subcellularLocation>
        <location evidence="2">Nucleus</location>
    </subcellularLocation>
</comment>
<comment type="cofactor">
    <cofactor evidence="1">
        <name>L-ascorbate</name>
        <dbReference type="ChEBI" id="CHEBI:38290"/>
    </cofactor>
</comment>
<evidence type="ECO:0000256" key="6">
    <source>
        <dbReference type="ARBA" id="ARBA00022896"/>
    </source>
</evidence>
<dbReference type="InterPro" id="IPR005123">
    <property type="entry name" value="Oxoglu/Fe-dep_dioxygenase_dom"/>
</dbReference>
<dbReference type="PANTHER" id="PTHR12907">
    <property type="entry name" value="EGL NINE HOMOLOG-RELATED"/>
    <property type="match status" value="1"/>
</dbReference>
<dbReference type="EC" id="1.14.11.29" evidence="11"/>
<feature type="domain" description="MYND-type" evidence="15">
    <location>
        <begin position="1"/>
        <end position="32"/>
    </location>
</feature>
<dbReference type="AlphaFoldDB" id="A0A835NW84"/>
<evidence type="ECO:0000256" key="1">
    <source>
        <dbReference type="ARBA" id="ARBA00001961"/>
    </source>
</evidence>
<dbReference type="GO" id="GO:0071456">
    <property type="term" value="P:cellular response to hypoxia"/>
    <property type="evidence" value="ECO:0007669"/>
    <property type="project" value="TreeGrafter"/>
</dbReference>